<dbReference type="EMBL" id="CAJVPV010004168">
    <property type="protein sequence ID" value="CAG8568070.1"/>
    <property type="molecule type" value="Genomic_DNA"/>
</dbReference>
<evidence type="ECO:0000256" key="3">
    <source>
        <dbReference type="ARBA" id="ARBA00022737"/>
    </source>
</evidence>
<dbReference type="FunFam" id="1.25.40.10:FF:000010">
    <property type="entry name" value="Stress-induced phosphoprotein 1"/>
    <property type="match status" value="1"/>
</dbReference>
<organism evidence="8 9">
    <name type="scientific">Acaulospora morrowiae</name>
    <dbReference type="NCBI Taxonomy" id="94023"/>
    <lineage>
        <taxon>Eukaryota</taxon>
        <taxon>Fungi</taxon>
        <taxon>Fungi incertae sedis</taxon>
        <taxon>Mucoromycota</taxon>
        <taxon>Glomeromycotina</taxon>
        <taxon>Glomeromycetes</taxon>
        <taxon>Diversisporales</taxon>
        <taxon>Acaulosporaceae</taxon>
        <taxon>Acaulospora</taxon>
    </lineage>
</organism>
<feature type="compositionally biased region" description="Basic and acidic residues" evidence="6">
    <location>
        <begin position="200"/>
        <end position="217"/>
    </location>
</feature>
<feature type="repeat" description="TPR" evidence="5">
    <location>
        <begin position="318"/>
        <end position="351"/>
    </location>
</feature>
<dbReference type="Proteomes" id="UP000789342">
    <property type="component" value="Unassembled WGS sequence"/>
</dbReference>
<dbReference type="Gene3D" id="1.10.260.100">
    <property type="match status" value="2"/>
</dbReference>
<dbReference type="FunFam" id="1.25.40.10:FF:000027">
    <property type="entry name" value="stress-induced-phosphoprotein 1 isoform X1"/>
    <property type="match status" value="1"/>
</dbReference>
<dbReference type="Gene3D" id="1.25.40.10">
    <property type="entry name" value="Tetratricopeptide repeat domain"/>
    <property type="match status" value="3"/>
</dbReference>
<keyword evidence="3" id="KW-0677">Repeat</keyword>
<dbReference type="GO" id="GO:0051879">
    <property type="term" value="F:Hsp90 protein binding"/>
    <property type="evidence" value="ECO:0007669"/>
    <property type="project" value="TreeGrafter"/>
</dbReference>
<dbReference type="SMART" id="SM00727">
    <property type="entry name" value="STI1"/>
    <property type="match status" value="2"/>
</dbReference>
<reference evidence="8" key="1">
    <citation type="submission" date="2021-06" db="EMBL/GenBank/DDBJ databases">
        <authorList>
            <person name="Kallberg Y."/>
            <person name="Tangrot J."/>
            <person name="Rosling A."/>
        </authorList>
    </citation>
    <scope>NUCLEOTIDE SEQUENCE</scope>
    <source>
        <strain evidence="8">CL551</strain>
    </source>
</reference>
<dbReference type="PANTHER" id="PTHR22904:SF523">
    <property type="entry name" value="STRESS-INDUCED-PHOSPHOPROTEIN 1"/>
    <property type="match status" value="1"/>
</dbReference>
<evidence type="ECO:0000259" key="7">
    <source>
        <dbReference type="SMART" id="SM00727"/>
    </source>
</evidence>
<name>A0A9N9BGQ3_9GLOM</name>
<dbReference type="FunFam" id="1.25.40.10:FF:000020">
    <property type="entry name" value="Stress-induced phosphoprotein 1"/>
    <property type="match status" value="1"/>
</dbReference>
<dbReference type="GO" id="GO:0005737">
    <property type="term" value="C:cytoplasm"/>
    <property type="evidence" value="ECO:0007669"/>
    <property type="project" value="UniProtKB-SubCell"/>
</dbReference>
<evidence type="ECO:0000313" key="9">
    <source>
        <dbReference type="Proteomes" id="UP000789342"/>
    </source>
</evidence>
<dbReference type="Pfam" id="PF17830">
    <property type="entry name" value="STI1-HOP_DP"/>
    <property type="match status" value="2"/>
</dbReference>
<evidence type="ECO:0000256" key="1">
    <source>
        <dbReference type="ARBA" id="ARBA00004496"/>
    </source>
</evidence>
<evidence type="ECO:0000256" key="2">
    <source>
        <dbReference type="ARBA" id="ARBA00022490"/>
    </source>
</evidence>
<protein>
    <submittedName>
        <fullName evidence="8">8265_t:CDS:1</fullName>
    </submittedName>
</protein>
<evidence type="ECO:0000256" key="4">
    <source>
        <dbReference type="ARBA" id="ARBA00022803"/>
    </source>
</evidence>
<feature type="region of interest" description="Disordered" evidence="6">
    <location>
        <begin position="200"/>
        <end position="251"/>
    </location>
</feature>
<evidence type="ECO:0000256" key="6">
    <source>
        <dbReference type="SAM" id="MobiDB-lite"/>
    </source>
</evidence>
<dbReference type="AlphaFoldDB" id="A0A9N9BGQ3"/>
<feature type="repeat" description="TPR" evidence="5">
    <location>
        <begin position="83"/>
        <end position="116"/>
    </location>
</feature>
<evidence type="ECO:0000313" key="8">
    <source>
        <dbReference type="EMBL" id="CAG8568070.1"/>
    </source>
</evidence>
<evidence type="ECO:0000256" key="5">
    <source>
        <dbReference type="PROSITE-ProRule" id="PRU00339"/>
    </source>
</evidence>
<dbReference type="Pfam" id="PF13424">
    <property type="entry name" value="TPR_12"/>
    <property type="match status" value="1"/>
</dbReference>
<feature type="repeat" description="TPR" evidence="5">
    <location>
        <begin position="15"/>
        <end position="48"/>
    </location>
</feature>
<feature type="non-terminal residue" evidence="8">
    <location>
        <position position="563"/>
    </location>
</feature>
<dbReference type="SMART" id="SM00028">
    <property type="entry name" value="TPR"/>
    <property type="match status" value="9"/>
</dbReference>
<dbReference type="InterPro" id="IPR019734">
    <property type="entry name" value="TPR_rpt"/>
</dbReference>
<keyword evidence="4 5" id="KW-0802">TPR repeat</keyword>
<keyword evidence="2" id="KW-0963">Cytoplasm</keyword>
<accession>A0A9N9BGQ3</accession>
<dbReference type="PROSITE" id="PS50005">
    <property type="entry name" value="TPR"/>
    <property type="match status" value="4"/>
</dbReference>
<dbReference type="Pfam" id="PF00515">
    <property type="entry name" value="TPR_1"/>
    <property type="match status" value="2"/>
</dbReference>
<comment type="subcellular location">
    <subcellularLocation>
        <location evidence="1">Cytoplasm</location>
    </subcellularLocation>
</comment>
<dbReference type="InterPro" id="IPR041243">
    <property type="entry name" value="STI1/HOP_DP"/>
</dbReference>
<dbReference type="Pfam" id="PF13181">
    <property type="entry name" value="TPR_8"/>
    <property type="match status" value="1"/>
</dbReference>
<feature type="domain" description="STI1" evidence="7">
    <location>
        <begin position="512"/>
        <end position="551"/>
    </location>
</feature>
<feature type="compositionally biased region" description="Basic and acidic residues" evidence="6">
    <location>
        <begin position="230"/>
        <end position="251"/>
    </location>
</feature>
<comment type="caution">
    <text evidence="8">The sequence shown here is derived from an EMBL/GenBank/DDBJ whole genome shotgun (WGS) entry which is preliminary data.</text>
</comment>
<feature type="repeat" description="TPR" evidence="5">
    <location>
        <begin position="243"/>
        <end position="276"/>
    </location>
</feature>
<feature type="domain" description="STI1" evidence="7">
    <location>
        <begin position="147"/>
        <end position="186"/>
    </location>
</feature>
<dbReference type="FunFam" id="1.10.260.100:FF:000002">
    <property type="entry name" value="Stress-induced-phosphoprotein 1 (Hsp70/Hsp90-organizing)"/>
    <property type="match status" value="1"/>
</dbReference>
<dbReference type="SUPFAM" id="SSF48452">
    <property type="entry name" value="TPR-like"/>
    <property type="match status" value="3"/>
</dbReference>
<dbReference type="PROSITE" id="PS50293">
    <property type="entry name" value="TPR_REGION"/>
    <property type="match status" value="1"/>
</dbReference>
<sequence>CSQEDYNVISGNMSAEEFKAQGNAAFSAKEYVKAIELFTKAIEVDPSNHVLYSNRSASYASLKQYDKALEDANRTIELKKDWPKGYSRKGAALHGLGRREEARATYQEGLKCDPNNAQLKKALEEIESDSFAAKLFPDDVLVKIALNPKLRPYLDQPDFVEKIKAIQTDQSQLNIHLQDPRIKEVFLFLLTGNVNFESKDRDVPESEIKAESTKPSEPEPEPQNVSESEPIEKTEEELNREAATNEKELGNAAYKKREFEKALEHYGKAQELDPTNITILTNKAAVLFEQEKYEECIKVCEEAIDIGRENRADYKLIARALGRIGNAYVKLGKLDEAIKFYNKSLTEHRTPDILSRLNETQKMKTKLEKEAYHNPELSDQAREKGNELFKKSDFSGAVQQYTEAIKRNEKDPRAYSNRAACYTRLMAFQEALKDCETCIGLDPTFVKAYIRKAAVELLKKEYSKCLETCETALKHDTDGKHAAEINSQIMKCRTEMYQNDSQESVEEALRKDPEIMKILQDPVMQQILQQIQEDPRALRDHLKNPVVAANIQKLVNAGVLRTA</sequence>
<gene>
    <name evidence="8" type="ORF">AMORRO_LOCUS6335</name>
</gene>
<proteinExistence type="predicted"/>
<dbReference type="InterPro" id="IPR011990">
    <property type="entry name" value="TPR-like_helical_dom_sf"/>
</dbReference>
<keyword evidence="9" id="KW-1185">Reference proteome</keyword>
<dbReference type="OrthoDB" id="2423701at2759"/>
<dbReference type="PANTHER" id="PTHR22904">
    <property type="entry name" value="TPR REPEAT CONTAINING PROTEIN"/>
    <property type="match status" value="1"/>
</dbReference>
<dbReference type="InterPro" id="IPR006636">
    <property type="entry name" value="STI1_HS-bd"/>
</dbReference>